<dbReference type="EMBL" id="KZ293692">
    <property type="protein sequence ID" value="PBK85215.1"/>
    <property type="molecule type" value="Genomic_DNA"/>
</dbReference>
<dbReference type="AlphaFoldDB" id="A0A2H3CQ93"/>
<proteinExistence type="predicted"/>
<sequence length="142" mass="15155">MPLVVVLPFNSSPLHWMMENGCSCCRMQGRGKVIGGVKTMSTLTNLAAYFIALHSICGGYKIPRAIEAPEKSSLPLEARRMVLRGDSSGLAMTMGFVMVYTAAAAPSEGVNIVATVLDVLKESVVIVVGDNGEIEEIRGSEH</sequence>
<reference evidence="2" key="1">
    <citation type="journal article" date="2017" name="Nat. Ecol. Evol.">
        <title>Genome expansion and lineage-specific genetic innovations in the forest pathogenic fungi Armillaria.</title>
        <authorList>
            <person name="Sipos G."/>
            <person name="Prasanna A.N."/>
            <person name="Walter M.C."/>
            <person name="O'Connor E."/>
            <person name="Balint B."/>
            <person name="Krizsan K."/>
            <person name="Kiss B."/>
            <person name="Hess J."/>
            <person name="Varga T."/>
            <person name="Slot J."/>
            <person name="Riley R."/>
            <person name="Boka B."/>
            <person name="Rigling D."/>
            <person name="Barry K."/>
            <person name="Lee J."/>
            <person name="Mihaltcheva S."/>
            <person name="LaButti K."/>
            <person name="Lipzen A."/>
            <person name="Waldron R."/>
            <person name="Moloney N.M."/>
            <person name="Sperisen C."/>
            <person name="Kredics L."/>
            <person name="Vagvoelgyi C."/>
            <person name="Patrignani A."/>
            <person name="Fitzpatrick D."/>
            <person name="Nagy I."/>
            <person name="Doyle S."/>
            <person name="Anderson J.B."/>
            <person name="Grigoriev I.V."/>
            <person name="Gueldener U."/>
            <person name="Muensterkoetter M."/>
            <person name="Nagy L.G."/>
        </authorList>
    </citation>
    <scope>NUCLEOTIDE SEQUENCE [LARGE SCALE GENOMIC DNA]</scope>
    <source>
        <strain evidence="2">Ar21-2</strain>
    </source>
</reference>
<accession>A0A2H3CQ93</accession>
<protein>
    <submittedName>
        <fullName evidence="1">Uncharacterized protein</fullName>
    </submittedName>
</protein>
<name>A0A2H3CQ93_ARMGA</name>
<dbReference type="OMA" id="MENGCSC"/>
<dbReference type="Proteomes" id="UP000217790">
    <property type="component" value="Unassembled WGS sequence"/>
</dbReference>
<organism evidence="1 2">
    <name type="scientific">Armillaria gallica</name>
    <name type="common">Bulbous honey fungus</name>
    <name type="synonym">Armillaria bulbosa</name>
    <dbReference type="NCBI Taxonomy" id="47427"/>
    <lineage>
        <taxon>Eukaryota</taxon>
        <taxon>Fungi</taxon>
        <taxon>Dikarya</taxon>
        <taxon>Basidiomycota</taxon>
        <taxon>Agaricomycotina</taxon>
        <taxon>Agaricomycetes</taxon>
        <taxon>Agaricomycetidae</taxon>
        <taxon>Agaricales</taxon>
        <taxon>Marasmiineae</taxon>
        <taxon>Physalacriaceae</taxon>
        <taxon>Armillaria</taxon>
    </lineage>
</organism>
<dbReference type="InParanoid" id="A0A2H3CQ93"/>
<keyword evidence="2" id="KW-1185">Reference proteome</keyword>
<gene>
    <name evidence="1" type="ORF">ARMGADRAFT_1036510</name>
</gene>
<evidence type="ECO:0000313" key="1">
    <source>
        <dbReference type="EMBL" id="PBK85215.1"/>
    </source>
</evidence>
<evidence type="ECO:0000313" key="2">
    <source>
        <dbReference type="Proteomes" id="UP000217790"/>
    </source>
</evidence>
<dbReference type="OrthoDB" id="3111444at2759"/>